<dbReference type="Proteomes" id="UP000294744">
    <property type="component" value="Unassembled WGS sequence"/>
</dbReference>
<proteinExistence type="predicted"/>
<feature type="domain" description="Transposase putative helix-turn-helix" evidence="1">
    <location>
        <begin position="36"/>
        <end position="61"/>
    </location>
</feature>
<comment type="caution">
    <text evidence="2">The sequence shown here is derived from an EMBL/GenBank/DDBJ whole genome shotgun (WGS) entry which is preliminary data.</text>
</comment>
<dbReference type="InterPro" id="IPR021027">
    <property type="entry name" value="Transposase_put_HTH"/>
</dbReference>
<organism evidence="2 3">
    <name type="scientific">Saccharopolyspora aridisoli</name>
    <dbReference type="NCBI Taxonomy" id="2530385"/>
    <lineage>
        <taxon>Bacteria</taxon>
        <taxon>Bacillati</taxon>
        <taxon>Actinomycetota</taxon>
        <taxon>Actinomycetes</taxon>
        <taxon>Pseudonocardiales</taxon>
        <taxon>Pseudonocardiaceae</taxon>
        <taxon>Saccharopolyspora</taxon>
    </lineage>
</organism>
<name>A0A4R4V657_9PSEU</name>
<sequence>MSVVDIPISQQWKTVRAVCSESGSPATRHRYDKCVKLRYQFRLNSTPGQQAALARAFGCARRHQDRCSEISAQGRSEAQAVAAGPRA</sequence>
<dbReference type="AlphaFoldDB" id="A0A4R4V657"/>
<dbReference type="Pfam" id="PF12323">
    <property type="entry name" value="HTH_OrfB_IS605"/>
    <property type="match status" value="1"/>
</dbReference>
<dbReference type="EMBL" id="SMKV01000006">
    <property type="protein sequence ID" value="TDC94839.1"/>
    <property type="molecule type" value="Genomic_DNA"/>
</dbReference>
<keyword evidence="3" id="KW-1185">Reference proteome</keyword>
<evidence type="ECO:0000313" key="3">
    <source>
        <dbReference type="Proteomes" id="UP000294744"/>
    </source>
</evidence>
<protein>
    <recommendedName>
        <fullName evidence="1">Transposase putative helix-turn-helix domain-containing protein</fullName>
    </recommendedName>
</protein>
<reference evidence="2 3" key="1">
    <citation type="submission" date="2019-03" db="EMBL/GenBank/DDBJ databases">
        <title>Draft genome sequences of novel Actinobacteria.</title>
        <authorList>
            <person name="Sahin N."/>
            <person name="Ay H."/>
            <person name="Saygin H."/>
        </authorList>
    </citation>
    <scope>NUCLEOTIDE SEQUENCE [LARGE SCALE GENOMIC DNA]</scope>
    <source>
        <strain evidence="2 3">16K404</strain>
    </source>
</reference>
<evidence type="ECO:0000259" key="1">
    <source>
        <dbReference type="Pfam" id="PF12323"/>
    </source>
</evidence>
<gene>
    <name evidence="2" type="ORF">E1161_06520</name>
</gene>
<dbReference type="OrthoDB" id="6230307at2"/>
<accession>A0A4R4V657</accession>
<evidence type="ECO:0000313" key="2">
    <source>
        <dbReference type="EMBL" id="TDC94839.1"/>
    </source>
</evidence>